<gene>
    <name evidence="1" type="ORF">LPLAT_LOCUS10231</name>
</gene>
<name>A0AAV2NYT7_9HYME</name>
<protein>
    <submittedName>
        <fullName evidence="1">Uncharacterized protein</fullName>
    </submittedName>
</protein>
<organism evidence="1 2">
    <name type="scientific">Lasius platythorax</name>
    <dbReference type="NCBI Taxonomy" id="488582"/>
    <lineage>
        <taxon>Eukaryota</taxon>
        <taxon>Metazoa</taxon>
        <taxon>Ecdysozoa</taxon>
        <taxon>Arthropoda</taxon>
        <taxon>Hexapoda</taxon>
        <taxon>Insecta</taxon>
        <taxon>Pterygota</taxon>
        <taxon>Neoptera</taxon>
        <taxon>Endopterygota</taxon>
        <taxon>Hymenoptera</taxon>
        <taxon>Apocrita</taxon>
        <taxon>Aculeata</taxon>
        <taxon>Formicoidea</taxon>
        <taxon>Formicidae</taxon>
        <taxon>Formicinae</taxon>
        <taxon>Lasius</taxon>
        <taxon>Lasius</taxon>
    </lineage>
</organism>
<dbReference type="AlphaFoldDB" id="A0AAV2NYT7"/>
<dbReference type="EMBL" id="OZ034828">
    <property type="protein sequence ID" value="CAL1684649.1"/>
    <property type="molecule type" value="Genomic_DNA"/>
</dbReference>
<dbReference type="Proteomes" id="UP001497644">
    <property type="component" value="Chromosome 5"/>
</dbReference>
<sequence>MFKYMRRNIGTGYLRNMPTGIGRHAQVLSKCSRRYIKYPELNETTLEGERALFGANDVAYITPSAL</sequence>
<accession>A0AAV2NYT7</accession>
<proteinExistence type="predicted"/>
<evidence type="ECO:0000313" key="2">
    <source>
        <dbReference type="Proteomes" id="UP001497644"/>
    </source>
</evidence>
<evidence type="ECO:0000313" key="1">
    <source>
        <dbReference type="EMBL" id="CAL1684649.1"/>
    </source>
</evidence>
<reference evidence="1" key="1">
    <citation type="submission" date="2024-04" db="EMBL/GenBank/DDBJ databases">
        <authorList>
            <consortium name="Molecular Ecology Group"/>
        </authorList>
    </citation>
    <scope>NUCLEOTIDE SEQUENCE</scope>
</reference>
<keyword evidence="2" id="KW-1185">Reference proteome</keyword>